<protein>
    <recommendedName>
        <fullName evidence="5">hydroxyisourate hydrolase</fullName>
        <ecNumber evidence="5">3.5.2.17</ecNumber>
    </recommendedName>
</protein>
<dbReference type="InterPro" id="IPR023418">
    <property type="entry name" value="Thyroxine_BS"/>
</dbReference>
<sequence>MLGGYGNAPATELTNAAVEQQKITELRIRKSFGNGEAGAAAADPADRRAGRLLAQLAPRAADAPPLRSPITTHVLDTCIGRPAPGVGVVLARRAPGSAAAWERVASGQTNKDGRIGDLLPPGDHVEPGHYRITFDTAEYMGRCQQEHPAFFLPTRRFYPSVSVEFEIQAHQAREHFHVPLTWNPFGYSTYRGS</sequence>
<dbReference type="PANTHER" id="PTHR10395">
    <property type="entry name" value="URICASE AND TRANSTHYRETIN-RELATED"/>
    <property type="match status" value="1"/>
</dbReference>
<dbReference type="PRINTS" id="PR00189">
    <property type="entry name" value="TRNSTHYRETIN"/>
</dbReference>
<dbReference type="Pfam" id="PF00576">
    <property type="entry name" value="Transthyretin"/>
    <property type="match status" value="1"/>
</dbReference>
<feature type="binding site" evidence="8">
    <location>
        <position position="114"/>
    </location>
    <ligand>
        <name>substrate</name>
    </ligand>
</feature>
<dbReference type="RefSeq" id="XP_005844568.1">
    <property type="nucleotide sequence ID" value="XM_005844506.1"/>
</dbReference>
<comment type="function">
    <text evidence="2">Catalyzes the hydrolysis of 5-hydroxyisourate (HIU) to 2-oxo-4-hydroxy-4-carboxy-5-ureidoimidazoline (OHCU).</text>
</comment>
<evidence type="ECO:0000256" key="1">
    <source>
        <dbReference type="ARBA" id="ARBA00001043"/>
    </source>
</evidence>
<dbReference type="GeneID" id="17351811"/>
<evidence type="ECO:0000256" key="4">
    <source>
        <dbReference type="ARBA" id="ARBA00011881"/>
    </source>
</evidence>
<evidence type="ECO:0000313" key="11">
    <source>
        <dbReference type="Proteomes" id="UP000008141"/>
    </source>
</evidence>
<dbReference type="eggNOG" id="KOG3006">
    <property type="taxonomic scope" value="Eukaryota"/>
</dbReference>
<evidence type="ECO:0000256" key="8">
    <source>
        <dbReference type="PIRSR" id="PIRSR600895-51"/>
    </source>
</evidence>
<dbReference type="EC" id="3.5.2.17" evidence="5"/>
<evidence type="ECO:0000256" key="2">
    <source>
        <dbReference type="ARBA" id="ARBA00002704"/>
    </source>
</evidence>
<dbReference type="PANTHER" id="PTHR10395:SF7">
    <property type="entry name" value="5-HYDROXYISOURATE HYDROLASE"/>
    <property type="match status" value="1"/>
</dbReference>
<accession>E1ZNS9</accession>
<gene>
    <name evidence="10" type="ORF">CHLNCDRAFT_138806</name>
</gene>
<dbReference type="NCBIfam" id="TIGR02962">
    <property type="entry name" value="hdxy_isourate"/>
    <property type="match status" value="1"/>
</dbReference>
<organism evidence="11">
    <name type="scientific">Chlorella variabilis</name>
    <name type="common">Green alga</name>
    <dbReference type="NCBI Taxonomy" id="554065"/>
    <lineage>
        <taxon>Eukaryota</taxon>
        <taxon>Viridiplantae</taxon>
        <taxon>Chlorophyta</taxon>
        <taxon>core chlorophytes</taxon>
        <taxon>Trebouxiophyceae</taxon>
        <taxon>Chlorellales</taxon>
        <taxon>Chlorellaceae</taxon>
        <taxon>Chlorella clade</taxon>
        <taxon>Chlorella</taxon>
    </lineage>
</organism>
<name>E1ZNS9_CHLVA</name>
<dbReference type="KEGG" id="cvr:CHLNCDRAFT_138806"/>
<dbReference type="InterPro" id="IPR036817">
    <property type="entry name" value="Transthyretin/HIU_hydrolase_sf"/>
</dbReference>
<dbReference type="InterPro" id="IPR014306">
    <property type="entry name" value="Hydroxyisourate_hydrolase"/>
</dbReference>
<evidence type="ECO:0000256" key="5">
    <source>
        <dbReference type="ARBA" id="ARBA00012609"/>
    </source>
</evidence>
<dbReference type="CDD" id="cd05822">
    <property type="entry name" value="TLP_HIUase"/>
    <property type="match status" value="1"/>
</dbReference>
<feature type="binding site" evidence="8">
    <location>
        <position position="190"/>
    </location>
    <ligand>
        <name>substrate</name>
    </ligand>
</feature>
<comment type="subunit">
    <text evidence="4">Homotetramer.</text>
</comment>
<dbReference type="PROSITE" id="PS00768">
    <property type="entry name" value="TRANSTHYRETIN_1"/>
    <property type="match status" value="1"/>
</dbReference>
<dbReference type="OrthoDB" id="10265230at2759"/>
<dbReference type="InParanoid" id="E1ZNS9"/>
<comment type="catalytic activity">
    <reaction evidence="1">
        <text>5-hydroxyisourate + H2O = 5-hydroxy-2-oxo-4-ureido-2,5-dihydro-1H-imidazole-5-carboxylate + H(+)</text>
        <dbReference type="Rhea" id="RHEA:23736"/>
        <dbReference type="ChEBI" id="CHEBI:15377"/>
        <dbReference type="ChEBI" id="CHEBI:15378"/>
        <dbReference type="ChEBI" id="CHEBI:18072"/>
        <dbReference type="ChEBI" id="CHEBI:58639"/>
        <dbReference type="EC" id="3.5.2.17"/>
    </reaction>
</comment>
<dbReference type="OMA" id="GHYRITF"/>
<evidence type="ECO:0000256" key="7">
    <source>
        <dbReference type="ARBA" id="ARBA00022801"/>
    </source>
</evidence>
<reference evidence="10 11" key="1">
    <citation type="journal article" date="2010" name="Plant Cell">
        <title>The Chlorella variabilis NC64A genome reveals adaptation to photosymbiosis, coevolution with viruses, and cryptic sex.</title>
        <authorList>
            <person name="Blanc G."/>
            <person name="Duncan G."/>
            <person name="Agarkova I."/>
            <person name="Borodovsky M."/>
            <person name="Gurnon J."/>
            <person name="Kuo A."/>
            <person name="Lindquist E."/>
            <person name="Lucas S."/>
            <person name="Pangilinan J."/>
            <person name="Polle J."/>
            <person name="Salamov A."/>
            <person name="Terry A."/>
            <person name="Yamada T."/>
            <person name="Dunigan D.D."/>
            <person name="Grigoriev I.V."/>
            <person name="Claverie J.M."/>
            <person name="Van Etten J.L."/>
        </authorList>
    </citation>
    <scope>NUCLEOTIDE SEQUENCE [LARGE SCALE GENOMIC DNA]</scope>
    <source>
        <strain evidence="10 11">NC64A</strain>
    </source>
</reference>
<dbReference type="InterPro" id="IPR023416">
    <property type="entry name" value="Transthyretin/HIU_hydrolase_d"/>
</dbReference>
<keyword evidence="6" id="KW-0659">Purine metabolism</keyword>
<comment type="similarity">
    <text evidence="3">Belongs to the transthyretin family. 5-hydroxyisourate hydrolase subfamily.</text>
</comment>
<evidence type="ECO:0000256" key="6">
    <source>
        <dbReference type="ARBA" id="ARBA00022631"/>
    </source>
</evidence>
<evidence type="ECO:0000256" key="3">
    <source>
        <dbReference type="ARBA" id="ARBA00009850"/>
    </source>
</evidence>
<dbReference type="GO" id="GO:0033971">
    <property type="term" value="F:hydroxyisourate hydrolase activity"/>
    <property type="evidence" value="ECO:0007669"/>
    <property type="project" value="UniProtKB-EC"/>
</dbReference>
<dbReference type="AlphaFoldDB" id="E1ZNS9"/>
<feature type="binding site" evidence="8">
    <location>
        <position position="73"/>
    </location>
    <ligand>
        <name>substrate</name>
    </ligand>
</feature>
<evidence type="ECO:0000259" key="9">
    <source>
        <dbReference type="Pfam" id="PF00576"/>
    </source>
</evidence>
<feature type="domain" description="Transthyretin/hydroxyisourate hydrolase" evidence="9">
    <location>
        <begin position="70"/>
        <end position="192"/>
    </location>
</feature>
<keyword evidence="7" id="KW-0378">Hydrolase</keyword>
<dbReference type="STRING" id="554065.E1ZNS9"/>
<evidence type="ECO:0000313" key="10">
    <source>
        <dbReference type="EMBL" id="EFN52466.1"/>
    </source>
</evidence>
<dbReference type="Gene3D" id="2.60.40.180">
    <property type="entry name" value="Transthyretin/hydroxyisourate hydrolase domain"/>
    <property type="match status" value="1"/>
</dbReference>
<keyword evidence="11" id="KW-1185">Reference proteome</keyword>
<dbReference type="GO" id="GO:0006144">
    <property type="term" value="P:purine nucleobase metabolic process"/>
    <property type="evidence" value="ECO:0007669"/>
    <property type="project" value="UniProtKB-KW"/>
</dbReference>
<dbReference type="FunCoup" id="E1ZNS9">
    <property type="interactions" value="262"/>
</dbReference>
<dbReference type="Proteomes" id="UP000008141">
    <property type="component" value="Unassembled WGS sequence"/>
</dbReference>
<dbReference type="SUPFAM" id="SSF49472">
    <property type="entry name" value="Transthyretin (synonym: prealbumin)"/>
    <property type="match status" value="1"/>
</dbReference>
<dbReference type="InterPro" id="IPR000895">
    <property type="entry name" value="Transthyretin/HIU_hydrolase"/>
</dbReference>
<dbReference type="EMBL" id="GL433856">
    <property type="protein sequence ID" value="EFN52466.1"/>
    <property type="molecule type" value="Genomic_DNA"/>
</dbReference>
<proteinExistence type="inferred from homology"/>